<dbReference type="SUPFAM" id="SSF48350">
    <property type="entry name" value="GTPase activation domain, GAP"/>
    <property type="match status" value="1"/>
</dbReference>
<dbReference type="InterPro" id="IPR011993">
    <property type="entry name" value="PH-like_dom_sf"/>
</dbReference>
<evidence type="ECO:0000313" key="6">
    <source>
        <dbReference type="Proteomes" id="UP000194127"/>
    </source>
</evidence>
<feature type="compositionally biased region" description="Polar residues" evidence="3">
    <location>
        <begin position="37"/>
        <end position="48"/>
    </location>
</feature>
<accession>A0A1X6MT68</accession>
<dbReference type="EMBL" id="KZ110602">
    <property type="protein sequence ID" value="OSX59509.1"/>
    <property type="molecule type" value="Genomic_DNA"/>
</dbReference>
<feature type="region of interest" description="Disordered" evidence="3">
    <location>
        <begin position="151"/>
        <end position="210"/>
    </location>
</feature>
<feature type="region of interest" description="Disordered" evidence="3">
    <location>
        <begin position="2657"/>
        <end position="2685"/>
    </location>
</feature>
<dbReference type="OrthoDB" id="28245at2759"/>
<protein>
    <recommendedName>
        <fullName evidence="4">Ras-GAP domain-containing protein</fullName>
    </recommendedName>
</protein>
<dbReference type="Gene3D" id="2.30.29.30">
    <property type="entry name" value="Pleckstrin-homology domain (PH domain)/Phosphotyrosine-binding domain (PTB)"/>
    <property type="match status" value="1"/>
</dbReference>
<evidence type="ECO:0000256" key="1">
    <source>
        <dbReference type="ARBA" id="ARBA00022468"/>
    </source>
</evidence>
<feature type="domain" description="Ras-GAP" evidence="4">
    <location>
        <begin position="1336"/>
        <end position="1528"/>
    </location>
</feature>
<dbReference type="Gene3D" id="1.10.506.10">
    <property type="entry name" value="GTPase Activation - p120gap, domain 1"/>
    <property type="match status" value="2"/>
</dbReference>
<dbReference type="InterPro" id="IPR001251">
    <property type="entry name" value="CRAL-TRIO_dom"/>
</dbReference>
<name>A0A1X6MT68_9APHY</name>
<gene>
    <name evidence="5" type="ORF">POSPLADRAFT_1172832</name>
</gene>
<evidence type="ECO:0000259" key="4">
    <source>
        <dbReference type="PROSITE" id="PS50018"/>
    </source>
</evidence>
<dbReference type="GO" id="GO:0005096">
    <property type="term" value="F:GTPase activator activity"/>
    <property type="evidence" value="ECO:0007669"/>
    <property type="project" value="UniProtKB-KW"/>
</dbReference>
<evidence type="ECO:0000256" key="2">
    <source>
        <dbReference type="ARBA" id="ARBA00022553"/>
    </source>
</evidence>
<dbReference type="PANTHER" id="PTHR10194">
    <property type="entry name" value="RAS GTPASE-ACTIVATING PROTEINS"/>
    <property type="match status" value="1"/>
</dbReference>
<dbReference type="PROSITE" id="PS00509">
    <property type="entry name" value="RAS_GTPASE_ACTIV_1"/>
    <property type="match status" value="1"/>
</dbReference>
<keyword evidence="2" id="KW-0597">Phosphoprotein</keyword>
<dbReference type="SUPFAM" id="SSF48371">
    <property type="entry name" value="ARM repeat"/>
    <property type="match status" value="2"/>
</dbReference>
<feature type="compositionally biased region" description="Low complexity" evidence="3">
    <location>
        <begin position="23"/>
        <end position="34"/>
    </location>
</feature>
<feature type="compositionally biased region" description="Low complexity" evidence="3">
    <location>
        <begin position="169"/>
        <end position="178"/>
    </location>
</feature>
<dbReference type="RefSeq" id="XP_024336303.1">
    <property type="nucleotide sequence ID" value="XM_024488200.1"/>
</dbReference>
<dbReference type="InterPro" id="IPR039360">
    <property type="entry name" value="Ras_GTPase"/>
</dbReference>
<dbReference type="InterPro" id="IPR008936">
    <property type="entry name" value="Rho_GTPase_activation_prot"/>
</dbReference>
<dbReference type="SMART" id="SM00323">
    <property type="entry name" value="RasGAP"/>
    <property type="match status" value="1"/>
</dbReference>
<dbReference type="Pfam" id="PF00616">
    <property type="entry name" value="RasGAP"/>
    <property type="match status" value="1"/>
</dbReference>
<dbReference type="Gene3D" id="3.40.525.10">
    <property type="entry name" value="CRAL-TRIO lipid binding domain"/>
    <property type="match status" value="1"/>
</dbReference>
<feature type="compositionally biased region" description="Basic and acidic residues" evidence="3">
    <location>
        <begin position="151"/>
        <end position="161"/>
    </location>
</feature>
<dbReference type="Pfam" id="PF13716">
    <property type="entry name" value="CRAL_TRIO_2"/>
    <property type="match status" value="1"/>
</dbReference>
<feature type="region of interest" description="Disordered" evidence="3">
    <location>
        <begin position="1"/>
        <end position="48"/>
    </location>
</feature>
<dbReference type="InterPro" id="IPR036865">
    <property type="entry name" value="CRAL-TRIO_dom_sf"/>
</dbReference>
<dbReference type="PROSITE" id="PS50018">
    <property type="entry name" value="RAS_GTPASE_ACTIV_2"/>
    <property type="match status" value="1"/>
</dbReference>
<proteinExistence type="predicted"/>
<dbReference type="Proteomes" id="UP000194127">
    <property type="component" value="Unassembled WGS sequence"/>
</dbReference>
<dbReference type="GeneID" id="36333149"/>
<keyword evidence="1" id="KW-0343">GTPase activation</keyword>
<dbReference type="InterPro" id="IPR023152">
    <property type="entry name" value="RasGAP_CS"/>
</dbReference>
<feature type="compositionally biased region" description="Polar residues" evidence="3">
    <location>
        <begin position="8"/>
        <end position="18"/>
    </location>
</feature>
<dbReference type="InterPro" id="IPR016024">
    <property type="entry name" value="ARM-type_fold"/>
</dbReference>
<reference evidence="5 6" key="1">
    <citation type="submission" date="2017-04" db="EMBL/GenBank/DDBJ databases">
        <title>Genome Sequence of the Model Brown-Rot Fungus Postia placenta SB12.</title>
        <authorList>
            <consortium name="DOE Joint Genome Institute"/>
            <person name="Gaskell J."/>
            <person name="Kersten P."/>
            <person name="Larrondo L.F."/>
            <person name="Canessa P."/>
            <person name="Martinez D."/>
            <person name="Hibbett D."/>
            <person name="Schmoll M."/>
            <person name="Kubicek C.P."/>
            <person name="Martinez A.T."/>
            <person name="Yadav J."/>
            <person name="Master E."/>
            <person name="Magnuson J.K."/>
            <person name="James T."/>
            <person name="Yaver D."/>
            <person name="Berka R."/>
            <person name="Labutti K."/>
            <person name="Lipzen A."/>
            <person name="Aerts A."/>
            <person name="Barry K."/>
            <person name="Henrissat B."/>
            <person name="Blanchette R."/>
            <person name="Grigoriev I."/>
            <person name="Cullen D."/>
        </authorList>
    </citation>
    <scope>NUCLEOTIDE SEQUENCE [LARGE SCALE GENOMIC DNA]</scope>
    <source>
        <strain evidence="5 6">MAD-698-R-SB12</strain>
    </source>
</reference>
<sequence length="2727" mass="303238">MPARRPSATAQNIVNTSSRVHKSNGSNNSMSGPSLLAPSQNLPYSSTSVPTTPQQKVVYVLVNRLKNKLPYNSGITLTEIEADDAVLQVVETLVEMSRESLDIIGWALTELLEKLAKQTDSNGFKTVDVLQSQLFILKVLSICMASRWGRRQDATRPDSRNSKQPAVQPMTPSSKPTTPDSPAPTPYAQSVSSSRRRQQGSTDHLSVLVEPPPLDENCARYILSVMVMLLRQTAPLKPRLMTAASMDFAASHHDFESVDAPDMLSELDYLSGTTSGPDPILPPTISPFPQTYKQPLSRVKYASSTSLKSATPSTVSTAHTSKHSIVYEKTSIVTSRSASSLNTIIAKFAGRIVYHLSASNWSIVLHRIRNKIHTLANSIDSETDAVDLQLMMHSALDKTRLTQSLQELSSLLLNMKPEAQLAVAIPLRAAIWNWIDLYPEEFNETLRYHRRMDGAPERVFDILWDSYEMNHKPGIWPTLSALSCISTDRLKTDYQANSLDKLSEEALICALDMARAFFRLHPADEGAEHPLQMVAHDVAHEVKRLLLNWDGPKAFWECPDEIDVALIADAMVTAFRFLPQDEMIPIFKSALEPERSHAVKISAIKACITMIREAPRCPWQVSLTGLRDATASCLLRIYHTCTTRRSEVDSTGTIKKAALRPRAKRYSSETLPDPELLSFSVLALFRADPMWHLASMDDSQIPGYIPTIIRCWGSPGDQAVKMAMSRTFRTTVDRIARMVPEHPFFQRSCTWLANAGPAILATACTNLLNARTDFQAQRLWVNMAYEIIYRFTRDSPHMKQIQLTTGRLPSFAIAEIAFLVSLTSADANVTLTAAHCLRLLAQAETSPDVPVTKSMSEEERVKRYPIYEQLGDPRIMVIGRIGHQKRVRKLMRLMPSSSAVHIAVWEECFFRWVLLNEMVIRDTIDSTVDGFDSGRAPIGDRAMSTEERLAQWQNLALFLASFGSACARNPDAPFNLTLNVAPYFLPDQLQNLRDPEDLFGQLLRQLIDLLIHETIIVRDTARDALGSEASPRLYTRIFKELDNVVKQLSLGDSIDWDNLAIFVEQFLGILKVLVENVQYLEEIRGMELPITLSVIAGFIGRFHDIVSYRLRLKFCNMCESVFNQGETMAMRKDGNNRQKIVDIIVEWIQDTSSCDRDLLPIQRDINVAAFRAAVKLFDRLKLEPPDGTSSEETAHVVSRLFARYSAVLFRVWDTTRSDAATADDGTDKSSLTGFIQVRSIQRDGELRELVITGLASLVSANPEVGVKHCLPLAYDEDPTRRIIFCYVFCRVLPEGISLASPDHQPMVHRQSRLCELVKGPDMSLALAICEVCPAGQVDNLISVMLNLFDTRSSLMTLLKNMIDVEVARTESDTSLFRGNSTCTRFLSAFANVYGYNYLRSLIIPLIKTMTSMPAGHGYDLNPAKVGEQVAEQNRENIKLVTSSFLQIILSSIPAVPPMLREICAHIAKVVNDVWPEAKFAAVGAFMFLRFISPAIVAPETIDIQIPQDDLVIRRGLMLVAKIIQNLANNIFFGKEAHMVVLNEFLSENIFNVTKFLSELNKFSPSGVEEEPEEWLETTYDDTDTIVLHRFLEKHADKVGKELLSTAKPSEKTTPQTEASAANGKRIWDALCAALVELGSPLETPRLSNATTRDHHEYLDLMARYEHRDMGSMQDILVEASTPSLQDKAIFILSISKIDVEVLDVELLVYYIFNVLGSPAYVNREFEMILDYTSFSFASQLPVQWIKFAYEVTPADIRKRFRTTYVLTPNTLAVKSLRRTYNLTSGMGISSNMVVCSTLEELLQHMPEGVSLPSLHYAMSLEGEPCDIFDDVTVRQAHPMRVPVQLQVAQSHLRITTMKAQSIGGSLSCKATDIIPLADINDVYNVSTGHDPNEFIIRKTRHGITLYFSSPVRDVIVKSIRNAKSNMRPIQLPGTERLSRFSNVVATLLHVGMIGVCSIDEDVKIAANVLLQAICVYLDFEGRPLLTSKSIMINGLPGPMLVQLSDALAEFAPHLTLDFITEVSTAMGRAVVPDRIVSMQYMAPWTKNLAFFTDPTSQYYEHSATKFRDCIRVLVDLTMVDHELDALIQRYIWTEIGKLDSSVVNAVLDELMRAAVDGGIGSVRCARVADSMGAMSSINIRGRLLSRLRKVIGKTSTKPTKNLGDNVHWNEIACLVKLVLVACHHGQSLVQSLMFLPEAAHLVTLTAGIGQTLVRTSVYGVIVGLTNGLYTTNLMGNVSSPELQQIIGELEQPETLRLFGLLRPTPTSDYVNFDPPNDKLYIDTMEGLVRFLVRVLEVMSGTKGLLNVWRARWMSLVTSSAFQLSPAVQTRAFVALGVLATSDVDDDLLYQMLVAFKTALTQSSESDTMSVIAMLRCIRYVAPHLPRNSRYLCQLFWLAVALLQSSHRGSYVEAIQLLRVTLETMDKQGAFKEHGVAATLLEGRAPLEEVACQLDQLLGLSFESNFSFSLAAIIFKGMRHPGLRDPTEAALRSLMKITVRSCGETEHADDGPESPICQDILGYFLALLPASTTVRDFRRLLEESAADKSWMAQDFIALFGEDDPVTKAPFALLGLADGNMALFVTSFIGAMLTTAQSDDTESKILYNLLSDTADAFPDVVTMTYESLLDKIREAFANSSSPEILSAVSNLFRVAVHDSDGRGSTRGSVSTLSVDDGATHGPGKNHLDALGEQGMQGLTNSFQFLPANQGQAATKVIHWISELVTKIIE</sequence>
<organism evidence="5 6">
    <name type="scientific">Postia placenta MAD-698-R-SB12</name>
    <dbReference type="NCBI Taxonomy" id="670580"/>
    <lineage>
        <taxon>Eukaryota</taxon>
        <taxon>Fungi</taxon>
        <taxon>Dikarya</taxon>
        <taxon>Basidiomycota</taxon>
        <taxon>Agaricomycotina</taxon>
        <taxon>Agaricomycetes</taxon>
        <taxon>Polyporales</taxon>
        <taxon>Adustoporiaceae</taxon>
        <taxon>Rhodonia</taxon>
    </lineage>
</organism>
<keyword evidence="6" id="KW-1185">Reference proteome</keyword>
<evidence type="ECO:0000256" key="3">
    <source>
        <dbReference type="SAM" id="MobiDB-lite"/>
    </source>
</evidence>
<evidence type="ECO:0000313" key="5">
    <source>
        <dbReference type="EMBL" id="OSX59509.1"/>
    </source>
</evidence>
<dbReference type="InterPro" id="IPR001936">
    <property type="entry name" value="RasGAP_dom"/>
</dbReference>
<dbReference type="Pfam" id="PF14225">
    <property type="entry name" value="MOR2-PAG1_C"/>
    <property type="match status" value="1"/>
</dbReference>
<dbReference type="STRING" id="670580.A0A1X6MT68"/>
<dbReference type="PANTHER" id="PTHR10194:SF142">
    <property type="entry name" value="NEUROFIBROMIN"/>
    <property type="match status" value="1"/>
</dbReference>
<dbReference type="InterPro" id="IPR025481">
    <property type="entry name" value="Cell_Morphogen_C"/>
</dbReference>